<organism evidence="2 3">
    <name type="scientific">Paralvinella palmiformis</name>
    <dbReference type="NCBI Taxonomy" id="53620"/>
    <lineage>
        <taxon>Eukaryota</taxon>
        <taxon>Metazoa</taxon>
        <taxon>Spiralia</taxon>
        <taxon>Lophotrochozoa</taxon>
        <taxon>Annelida</taxon>
        <taxon>Polychaeta</taxon>
        <taxon>Sedentaria</taxon>
        <taxon>Canalipalpata</taxon>
        <taxon>Terebellida</taxon>
        <taxon>Terebelliformia</taxon>
        <taxon>Alvinellidae</taxon>
        <taxon>Paralvinella</taxon>
    </lineage>
</organism>
<evidence type="ECO:0000256" key="1">
    <source>
        <dbReference type="SAM" id="SignalP"/>
    </source>
</evidence>
<sequence>MFRSDKTTMSGRWLLQILILSLLVWMTSCVDQKSSRVTIQYKDLEGSPSISFRIKDIANVSLPTVCLIQCSRNDICKSIVHEGTSCSLYNTTEIATALQHGQTAISELTRETN</sequence>
<accession>A0AAD9IZI6</accession>
<keyword evidence="3" id="KW-1185">Reference proteome</keyword>
<proteinExistence type="predicted"/>
<reference evidence="2" key="1">
    <citation type="journal article" date="2023" name="Mol. Biol. Evol.">
        <title>Third-Generation Sequencing Reveals the Adaptive Role of the Epigenome in Three Deep-Sea Polychaetes.</title>
        <authorList>
            <person name="Perez M."/>
            <person name="Aroh O."/>
            <person name="Sun Y."/>
            <person name="Lan Y."/>
            <person name="Juniper S.K."/>
            <person name="Young C.R."/>
            <person name="Angers B."/>
            <person name="Qian P.Y."/>
        </authorList>
    </citation>
    <scope>NUCLEOTIDE SEQUENCE</scope>
    <source>
        <strain evidence="2">P08H-3</strain>
    </source>
</reference>
<dbReference type="AlphaFoldDB" id="A0AAD9IZI6"/>
<keyword evidence="1" id="KW-0732">Signal</keyword>
<feature type="chain" id="PRO_5042136876" description="Apple domain-containing protein" evidence="1">
    <location>
        <begin position="30"/>
        <end position="113"/>
    </location>
</feature>
<dbReference type="Proteomes" id="UP001208570">
    <property type="component" value="Unassembled WGS sequence"/>
</dbReference>
<feature type="signal peptide" evidence="1">
    <location>
        <begin position="1"/>
        <end position="29"/>
    </location>
</feature>
<comment type="caution">
    <text evidence="2">The sequence shown here is derived from an EMBL/GenBank/DDBJ whole genome shotgun (WGS) entry which is preliminary data.</text>
</comment>
<protein>
    <recommendedName>
        <fullName evidence="4">Apple domain-containing protein</fullName>
    </recommendedName>
</protein>
<evidence type="ECO:0008006" key="4">
    <source>
        <dbReference type="Google" id="ProtNLM"/>
    </source>
</evidence>
<name>A0AAD9IZI6_9ANNE</name>
<dbReference type="PROSITE" id="PS51257">
    <property type="entry name" value="PROKAR_LIPOPROTEIN"/>
    <property type="match status" value="1"/>
</dbReference>
<evidence type="ECO:0000313" key="3">
    <source>
        <dbReference type="Proteomes" id="UP001208570"/>
    </source>
</evidence>
<dbReference type="EMBL" id="JAODUP010000826">
    <property type="protein sequence ID" value="KAK2143614.1"/>
    <property type="molecule type" value="Genomic_DNA"/>
</dbReference>
<gene>
    <name evidence="2" type="ORF">LSH36_826g02033</name>
</gene>
<evidence type="ECO:0000313" key="2">
    <source>
        <dbReference type="EMBL" id="KAK2143614.1"/>
    </source>
</evidence>